<reference evidence="2" key="1">
    <citation type="submission" date="2015-06" db="EMBL/GenBank/DDBJ databases">
        <authorList>
            <person name="Nguyen H."/>
        </authorList>
    </citation>
    <scope>NUCLEOTIDE SEQUENCE</scope>
    <source>
        <strain evidence="2">DAOM 180753</strain>
    </source>
</reference>
<name>A0AAI9T6D2_PENTH</name>
<dbReference type="AlphaFoldDB" id="A0AAI9T6D2"/>
<gene>
    <name evidence="2" type="ORF">VN97_g12759</name>
</gene>
<protein>
    <submittedName>
        <fullName evidence="2">Uncharacterized protein</fullName>
    </submittedName>
</protein>
<dbReference type="EMBL" id="LACB01001100">
    <property type="protein sequence ID" value="KAJ9480769.1"/>
    <property type="molecule type" value="Genomic_DNA"/>
</dbReference>
<sequence>MTLDYKSIARILIVINCFNRFISILEFSCMLINKLKPADHRVSRDRYVAVVIVINIVSNNSDVNVIFISAANNHGNQLAADIKSGEDAENRDQSEFGRAGY</sequence>
<evidence type="ECO:0000313" key="2">
    <source>
        <dbReference type="EMBL" id="KAJ9480769.1"/>
    </source>
</evidence>
<feature type="region of interest" description="Disordered" evidence="1">
    <location>
        <begin position="82"/>
        <end position="101"/>
    </location>
</feature>
<proteinExistence type="predicted"/>
<reference evidence="2" key="2">
    <citation type="journal article" date="2016" name="Fungal Biol.">
        <title>Ochratoxin A production by Penicillium thymicola.</title>
        <authorList>
            <person name="Nguyen H.D.T."/>
            <person name="McMullin D.R."/>
            <person name="Ponomareva E."/>
            <person name="Riley R."/>
            <person name="Pomraning K.R."/>
            <person name="Baker S.E."/>
            <person name="Seifert K.A."/>
        </authorList>
    </citation>
    <scope>NUCLEOTIDE SEQUENCE</scope>
    <source>
        <strain evidence="2">DAOM 180753</strain>
    </source>
</reference>
<keyword evidence="3" id="KW-1185">Reference proteome</keyword>
<comment type="caution">
    <text evidence="2">The sequence shown here is derived from an EMBL/GenBank/DDBJ whole genome shotgun (WGS) entry which is preliminary data.</text>
</comment>
<evidence type="ECO:0000313" key="3">
    <source>
        <dbReference type="Proteomes" id="UP001227192"/>
    </source>
</evidence>
<evidence type="ECO:0000256" key="1">
    <source>
        <dbReference type="SAM" id="MobiDB-lite"/>
    </source>
</evidence>
<feature type="compositionally biased region" description="Basic and acidic residues" evidence="1">
    <location>
        <begin position="83"/>
        <end position="95"/>
    </location>
</feature>
<dbReference type="Proteomes" id="UP001227192">
    <property type="component" value="Unassembled WGS sequence"/>
</dbReference>
<organism evidence="2 3">
    <name type="scientific">Penicillium thymicola</name>
    <dbReference type="NCBI Taxonomy" id="293382"/>
    <lineage>
        <taxon>Eukaryota</taxon>
        <taxon>Fungi</taxon>
        <taxon>Dikarya</taxon>
        <taxon>Ascomycota</taxon>
        <taxon>Pezizomycotina</taxon>
        <taxon>Eurotiomycetes</taxon>
        <taxon>Eurotiomycetidae</taxon>
        <taxon>Eurotiales</taxon>
        <taxon>Aspergillaceae</taxon>
        <taxon>Penicillium</taxon>
    </lineage>
</organism>
<accession>A0AAI9T6D2</accession>